<name>A0A7W4UPU1_9MICO</name>
<dbReference type="Gene3D" id="3.20.20.30">
    <property type="entry name" value="Luciferase-like domain"/>
    <property type="match status" value="1"/>
</dbReference>
<evidence type="ECO:0000313" key="3">
    <source>
        <dbReference type="Proteomes" id="UP000545286"/>
    </source>
</evidence>
<feature type="domain" description="Luciferase-like" evidence="1">
    <location>
        <begin position="212"/>
        <end position="361"/>
    </location>
</feature>
<proteinExistence type="predicted"/>
<dbReference type="GO" id="GO:0016705">
    <property type="term" value="F:oxidoreductase activity, acting on paired donors, with incorporation or reduction of molecular oxygen"/>
    <property type="evidence" value="ECO:0007669"/>
    <property type="project" value="InterPro"/>
</dbReference>
<dbReference type="Pfam" id="PF00296">
    <property type="entry name" value="Bac_luciferase"/>
    <property type="match status" value="2"/>
</dbReference>
<keyword evidence="2" id="KW-0503">Monooxygenase</keyword>
<dbReference type="Proteomes" id="UP000545286">
    <property type="component" value="Unassembled WGS sequence"/>
</dbReference>
<dbReference type="InterPro" id="IPR011251">
    <property type="entry name" value="Luciferase-like_dom"/>
</dbReference>
<dbReference type="GO" id="GO:0005829">
    <property type="term" value="C:cytosol"/>
    <property type="evidence" value="ECO:0007669"/>
    <property type="project" value="TreeGrafter"/>
</dbReference>
<evidence type="ECO:0000313" key="2">
    <source>
        <dbReference type="EMBL" id="MBB2958420.1"/>
    </source>
</evidence>
<dbReference type="AlphaFoldDB" id="A0A7W4UPU1"/>
<protein>
    <submittedName>
        <fullName evidence="2">Alkanesulfonate monooxygenase SsuD/methylene tetrahydromethanopterin reductase-like flavin-dependent oxidoreductase (Luciferase family)</fullName>
    </submittedName>
</protein>
<keyword evidence="3" id="KW-1185">Reference proteome</keyword>
<reference evidence="2 3" key="1">
    <citation type="submission" date="2020-08" db="EMBL/GenBank/DDBJ databases">
        <title>Sequencing the genomes of 1000 actinobacteria strains.</title>
        <authorList>
            <person name="Klenk H.-P."/>
        </authorList>
    </citation>
    <scope>NUCLEOTIDE SEQUENCE [LARGE SCALE GENOMIC DNA]</scope>
    <source>
        <strain evidence="2 3">DSM 20419</strain>
    </source>
</reference>
<dbReference type="SUPFAM" id="SSF51679">
    <property type="entry name" value="Bacterial luciferase-like"/>
    <property type="match status" value="1"/>
</dbReference>
<gene>
    <name evidence="2" type="ORF">FHX72_002566</name>
</gene>
<comment type="caution">
    <text evidence="2">The sequence shown here is derived from an EMBL/GenBank/DDBJ whole genome shotgun (WGS) entry which is preliminary data.</text>
</comment>
<organism evidence="2 3">
    <name type="scientific">Pseudoclavibacter helvolus</name>
    <dbReference type="NCBI Taxonomy" id="255205"/>
    <lineage>
        <taxon>Bacteria</taxon>
        <taxon>Bacillati</taxon>
        <taxon>Actinomycetota</taxon>
        <taxon>Actinomycetes</taxon>
        <taxon>Micrococcales</taxon>
        <taxon>Microbacteriaceae</taxon>
        <taxon>Pseudoclavibacter</taxon>
    </lineage>
</organism>
<sequence length="409" mass="43262">MTHPYAPRRVPLAVLDLVPIVEGGTAAEALADALELARSAERAGYSRFWLAEHHLNPGVAGASPLALLGVLAGATESIRIGTAATLLGNYNPIQVAEAFGTVAQLFGARFDLGLGRSSFKHLIAAAVAAEAGADSGAAPEPGPEQAPVENRVVDGLVIPPSRRLFLRPERFLVQARLLGRSADVEDTFADDVADLLAFFADDYEAVDAVAPVHVQPAAGAPVEVWVHGSSAGPSARLAGARGLRFGANYHVAPHAVLDSIAEYRAHFHPSPELTKPYVTVSADVLVAETEEEARRLAGGYAEWVLSIREGRGAIPYPTPEHAREISSLSDEELRTVIDRLDTRFVGTPEQVVAQLETLQRVTGADELLLTSITHDSAARRRSQELLADAWFADGVNAPTDSVGLGALVG</sequence>
<accession>A0A7W4UPU1</accession>
<dbReference type="PANTHER" id="PTHR30137">
    <property type="entry name" value="LUCIFERASE-LIKE MONOOXYGENASE"/>
    <property type="match status" value="1"/>
</dbReference>
<dbReference type="InterPro" id="IPR036661">
    <property type="entry name" value="Luciferase-like_sf"/>
</dbReference>
<dbReference type="PANTHER" id="PTHR30137:SF6">
    <property type="entry name" value="LUCIFERASE-LIKE MONOOXYGENASE"/>
    <property type="match status" value="1"/>
</dbReference>
<dbReference type="EMBL" id="JACHWJ010000004">
    <property type="protein sequence ID" value="MBB2958420.1"/>
    <property type="molecule type" value="Genomic_DNA"/>
</dbReference>
<dbReference type="GO" id="GO:0004497">
    <property type="term" value="F:monooxygenase activity"/>
    <property type="evidence" value="ECO:0007669"/>
    <property type="project" value="UniProtKB-KW"/>
</dbReference>
<evidence type="ECO:0000259" key="1">
    <source>
        <dbReference type="Pfam" id="PF00296"/>
    </source>
</evidence>
<feature type="domain" description="Luciferase-like" evidence="1">
    <location>
        <begin position="24"/>
        <end position="121"/>
    </location>
</feature>
<dbReference type="InterPro" id="IPR050766">
    <property type="entry name" value="Bact_Lucif_Oxidored"/>
</dbReference>
<keyword evidence="2" id="KW-0560">Oxidoreductase</keyword>
<dbReference type="RefSeq" id="WP_183625508.1">
    <property type="nucleotide sequence ID" value="NZ_JACHWJ010000004.1"/>
</dbReference>